<organism evidence="1 2">
    <name type="scientific">Leishmania donovani</name>
    <dbReference type="NCBI Taxonomy" id="5661"/>
    <lineage>
        <taxon>Eukaryota</taxon>
        <taxon>Discoba</taxon>
        <taxon>Euglenozoa</taxon>
        <taxon>Kinetoplastea</taxon>
        <taxon>Metakinetoplastina</taxon>
        <taxon>Trypanosomatida</taxon>
        <taxon>Trypanosomatidae</taxon>
        <taxon>Leishmaniinae</taxon>
        <taxon>Leishmania</taxon>
    </lineage>
</organism>
<proteinExistence type="predicted"/>
<evidence type="ECO:0000313" key="1">
    <source>
        <dbReference type="EMBL" id="AYU79507.1"/>
    </source>
</evidence>
<reference evidence="1 2" key="1">
    <citation type="journal article" date="2018" name="Sci. Rep.">
        <title>A complete Leishmania donovani reference genome identifies novel genetic variations associated with virulence.</title>
        <authorList>
            <person name="Lypaczewski P."/>
            <person name="Hoshizaki J."/>
            <person name="Zhang W.-W."/>
            <person name="McCall L.-I."/>
            <person name="Torcivia-Rodriguez J."/>
            <person name="Simonyan V."/>
            <person name="Kaur A."/>
            <person name="Dewar K."/>
            <person name="Matlashewski G."/>
        </authorList>
    </citation>
    <scope>NUCLEOTIDE SEQUENCE [LARGE SCALE GENOMIC DNA]</scope>
    <source>
        <strain evidence="1 2">LdCL</strain>
    </source>
</reference>
<evidence type="ECO:0000313" key="2">
    <source>
        <dbReference type="Proteomes" id="UP000274082"/>
    </source>
</evidence>
<keyword evidence="2" id="KW-1185">Reference proteome</keyword>
<sequence>MRYDPLLRPTPLLPSLSLYSKRSSIHDCHYTSSDASNDAATATGTREGHHKAASVLSHVVQAVRDADRHLLPLLRGACSHDGWP</sequence>
<accession>A0A3S7WZ93</accession>
<gene>
    <name evidence="1" type="ORF">LdCL_250022800</name>
</gene>
<dbReference type="AlphaFoldDB" id="A0A3S7WZ93"/>
<protein>
    <submittedName>
        <fullName evidence="1">Uncharacterized protein</fullName>
    </submittedName>
</protein>
<dbReference type="Proteomes" id="UP000274082">
    <property type="component" value="Chromosome 25"/>
</dbReference>
<name>A0A3S7WZ93_LEIDO</name>
<dbReference type="EMBL" id="CP029524">
    <property type="protein sequence ID" value="AYU79507.1"/>
    <property type="molecule type" value="Genomic_DNA"/>
</dbReference>
<dbReference type="VEuPathDB" id="TriTrypDB:LdCL_250022800"/>